<evidence type="ECO:0000259" key="1">
    <source>
        <dbReference type="Pfam" id="PF00005"/>
    </source>
</evidence>
<dbReference type="PANTHER" id="PTHR42855:SF1">
    <property type="entry name" value="ABC TRANSPORTER DOMAIN-CONTAINING PROTEIN"/>
    <property type="match status" value="1"/>
</dbReference>
<dbReference type="GO" id="GO:0016887">
    <property type="term" value="F:ATP hydrolysis activity"/>
    <property type="evidence" value="ECO:0007669"/>
    <property type="project" value="InterPro"/>
</dbReference>
<organism evidence="2 3">
    <name type="scientific">Kribbella steppae</name>
    <dbReference type="NCBI Taxonomy" id="2512223"/>
    <lineage>
        <taxon>Bacteria</taxon>
        <taxon>Bacillati</taxon>
        <taxon>Actinomycetota</taxon>
        <taxon>Actinomycetes</taxon>
        <taxon>Propionibacteriales</taxon>
        <taxon>Kribbellaceae</taxon>
        <taxon>Kribbella</taxon>
    </lineage>
</organism>
<dbReference type="SUPFAM" id="SSF52540">
    <property type="entry name" value="P-loop containing nucleoside triphosphate hydrolases"/>
    <property type="match status" value="1"/>
</dbReference>
<gene>
    <name evidence="2" type="ORF">EV652_108121</name>
</gene>
<keyword evidence="3" id="KW-1185">Reference proteome</keyword>
<reference evidence="2 3" key="1">
    <citation type="journal article" date="2015" name="Stand. Genomic Sci.">
        <title>Genomic Encyclopedia of Bacterial and Archaeal Type Strains, Phase III: the genomes of soil and plant-associated and newly described type strains.</title>
        <authorList>
            <person name="Whitman W.B."/>
            <person name="Woyke T."/>
            <person name="Klenk H.P."/>
            <person name="Zhou Y."/>
            <person name="Lilburn T.G."/>
            <person name="Beck B.J."/>
            <person name="De Vos P."/>
            <person name="Vandamme P."/>
            <person name="Eisen J.A."/>
            <person name="Garrity G."/>
            <person name="Hugenholtz P."/>
            <person name="Kyrpides N.C."/>
        </authorList>
    </citation>
    <scope>NUCLEOTIDE SEQUENCE [LARGE SCALE GENOMIC DNA]</scope>
    <source>
        <strain evidence="2 3">VKM Ac-2572</strain>
    </source>
</reference>
<dbReference type="InterPro" id="IPR003439">
    <property type="entry name" value="ABC_transporter-like_ATP-bd"/>
</dbReference>
<name>A0A4R2HE66_9ACTN</name>
<dbReference type="EMBL" id="SLWN01000008">
    <property type="protein sequence ID" value="TCO24590.1"/>
    <property type="molecule type" value="Genomic_DNA"/>
</dbReference>
<dbReference type="RefSeq" id="WP_132211425.1">
    <property type="nucleotide sequence ID" value="NZ_SLWN01000008.1"/>
</dbReference>
<protein>
    <submittedName>
        <fullName evidence="2">ABC transporter family protein</fullName>
    </submittedName>
</protein>
<dbReference type="Proteomes" id="UP000294508">
    <property type="component" value="Unassembled WGS sequence"/>
</dbReference>
<comment type="caution">
    <text evidence="2">The sequence shown here is derived from an EMBL/GenBank/DDBJ whole genome shotgun (WGS) entry which is preliminary data.</text>
</comment>
<dbReference type="PANTHER" id="PTHR42855">
    <property type="entry name" value="ABC TRANSPORTER ATP-BINDING SUBUNIT"/>
    <property type="match status" value="1"/>
</dbReference>
<dbReference type="InterPro" id="IPR027417">
    <property type="entry name" value="P-loop_NTPase"/>
</dbReference>
<feature type="domain" description="ABC transporter" evidence="1">
    <location>
        <begin position="20"/>
        <end position="54"/>
    </location>
</feature>
<dbReference type="InterPro" id="IPR051309">
    <property type="entry name" value="ABCF_ATPase"/>
</dbReference>
<dbReference type="Gene3D" id="3.40.50.300">
    <property type="entry name" value="P-loop containing nucleotide triphosphate hydrolases"/>
    <property type="match status" value="2"/>
</dbReference>
<dbReference type="AlphaFoldDB" id="A0A4R2HE66"/>
<dbReference type="OrthoDB" id="5592724at2"/>
<dbReference type="GO" id="GO:0005524">
    <property type="term" value="F:ATP binding"/>
    <property type="evidence" value="ECO:0007669"/>
    <property type="project" value="InterPro"/>
</dbReference>
<proteinExistence type="predicted"/>
<accession>A0A4R2HE66</accession>
<sequence length="122" mass="13238">MPTQLSLHDLTKSHDHRLVLDQITCAFPPGQVSGLIGENGSGKSTLLRIAAGVESARLLSTPYDVLLLDEPTNHLSLALVEELEAALDEYAGALVAVSHDRRFNSRWRGAVLELKEASLVCH</sequence>
<evidence type="ECO:0000313" key="2">
    <source>
        <dbReference type="EMBL" id="TCO24590.1"/>
    </source>
</evidence>
<dbReference type="Pfam" id="PF00005">
    <property type="entry name" value="ABC_tran"/>
    <property type="match status" value="1"/>
</dbReference>
<evidence type="ECO:0000313" key="3">
    <source>
        <dbReference type="Proteomes" id="UP000294508"/>
    </source>
</evidence>